<dbReference type="RefSeq" id="WP_377977464.1">
    <property type="nucleotide sequence ID" value="NZ_JBBKYA010000007.1"/>
</dbReference>
<evidence type="ECO:0000313" key="2">
    <source>
        <dbReference type="Proteomes" id="UP001598114"/>
    </source>
</evidence>
<dbReference type="EMBL" id="JBBKYA010000007">
    <property type="protein sequence ID" value="MFD3277029.1"/>
    <property type="molecule type" value="Genomic_DNA"/>
</dbReference>
<proteinExistence type="predicted"/>
<protein>
    <recommendedName>
        <fullName evidence="3">Secreted protein</fullName>
    </recommendedName>
</protein>
<name>A0ABW6D231_9BACT</name>
<accession>A0ABW6D231</accession>
<dbReference type="Proteomes" id="UP001598114">
    <property type="component" value="Unassembled WGS sequence"/>
</dbReference>
<organism evidence="1 2">
    <name type="scientific">Aquirufa echingensis</name>
    <dbReference type="NCBI Taxonomy" id="3096516"/>
    <lineage>
        <taxon>Bacteria</taxon>
        <taxon>Pseudomonadati</taxon>
        <taxon>Bacteroidota</taxon>
        <taxon>Cytophagia</taxon>
        <taxon>Cytophagales</taxon>
        <taxon>Flectobacillaceae</taxon>
        <taxon>Aquirufa</taxon>
    </lineage>
</organism>
<evidence type="ECO:0008006" key="3">
    <source>
        <dbReference type="Google" id="ProtNLM"/>
    </source>
</evidence>
<keyword evidence="2" id="KW-1185">Reference proteome</keyword>
<evidence type="ECO:0000313" key="1">
    <source>
        <dbReference type="EMBL" id="MFD3277029.1"/>
    </source>
</evidence>
<gene>
    <name evidence="1" type="ORF">SKC38_12385</name>
</gene>
<reference evidence="1 2" key="1">
    <citation type="submission" date="2024-03" db="EMBL/GenBank/DDBJ databases">
        <title>Aquirufa genome sequencing.</title>
        <authorList>
            <person name="Pitt A."/>
            <person name="Hahn M.W."/>
        </authorList>
    </citation>
    <scope>NUCLEOTIDE SEQUENCE [LARGE SCALE GENOMIC DNA]</scope>
    <source>
        <strain evidence="1 2">PLAD-142S6K</strain>
    </source>
</reference>
<comment type="caution">
    <text evidence="1">The sequence shown here is derived from an EMBL/GenBank/DDBJ whole genome shotgun (WGS) entry which is preliminary data.</text>
</comment>
<sequence length="75" mass="8195">MKTASLNLLNNWKWALPITAAVIVVPLCVLANDTPESCEPDWRFFGWSRGNCGLDGGSQGVSHSHLPDNSACVYY</sequence>